<gene>
    <name evidence="1" type="ORF">F2Q68_00030510</name>
</gene>
<comment type="caution">
    <text evidence="1">The sequence shown here is derived from an EMBL/GenBank/DDBJ whole genome shotgun (WGS) entry which is preliminary data.</text>
</comment>
<dbReference type="EMBL" id="QGKW02002005">
    <property type="protein sequence ID" value="KAF2540739.1"/>
    <property type="molecule type" value="Genomic_DNA"/>
</dbReference>
<sequence>MKSLRSPSLKVGENLSDIATQLSISIFGDDDEYSRITNQKGITIEAWYVDMISNSEVAYVFRKRAKVGKSIPEEEILTKAITLAKEWTSCQEKIPPPSCKTPSCTQPAPNCSVLNTDAAWKASNLTAGLGWTIKTQEETAEFTKPCRFVDCFDCRRVGSARSTSTMTENIKADRLARSAQNQQSFVVHMDAELPPWFTEAT</sequence>
<evidence type="ECO:0000313" key="1">
    <source>
        <dbReference type="EMBL" id="KAF2540739.1"/>
    </source>
</evidence>
<protein>
    <submittedName>
        <fullName evidence="1">Uncharacterized protein</fullName>
    </submittedName>
</protein>
<reference evidence="1" key="1">
    <citation type="submission" date="2019-12" db="EMBL/GenBank/DDBJ databases">
        <title>Genome sequencing and annotation of Brassica cretica.</title>
        <authorList>
            <person name="Studholme D.J."/>
            <person name="Sarris P.F."/>
        </authorList>
    </citation>
    <scope>NUCLEOTIDE SEQUENCE</scope>
    <source>
        <strain evidence="1">PFS-001/15</strain>
        <tissue evidence="1">Leaf</tissue>
    </source>
</reference>
<dbReference type="Proteomes" id="UP000712281">
    <property type="component" value="Unassembled WGS sequence"/>
</dbReference>
<proteinExistence type="predicted"/>
<name>A0A8S9G674_BRACR</name>
<accession>A0A8S9G674</accession>
<evidence type="ECO:0000313" key="2">
    <source>
        <dbReference type="Proteomes" id="UP000712281"/>
    </source>
</evidence>
<dbReference type="AlphaFoldDB" id="A0A8S9G674"/>
<organism evidence="1 2">
    <name type="scientific">Brassica cretica</name>
    <name type="common">Mustard</name>
    <dbReference type="NCBI Taxonomy" id="69181"/>
    <lineage>
        <taxon>Eukaryota</taxon>
        <taxon>Viridiplantae</taxon>
        <taxon>Streptophyta</taxon>
        <taxon>Embryophyta</taxon>
        <taxon>Tracheophyta</taxon>
        <taxon>Spermatophyta</taxon>
        <taxon>Magnoliopsida</taxon>
        <taxon>eudicotyledons</taxon>
        <taxon>Gunneridae</taxon>
        <taxon>Pentapetalae</taxon>
        <taxon>rosids</taxon>
        <taxon>malvids</taxon>
        <taxon>Brassicales</taxon>
        <taxon>Brassicaceae</taxon>
        <taxon>Brassiceae</taxon>
        <taxon>Brassica</taxon>
    </lineage>
</organism>